<dbReference type="InterPro" id="IPR040980">
    <property type="entry name" value="SWI2_SNF2"/>
</dbReference>
<dbReference type="InterPro" id="IPR004473">
    <property type="entry name" value="Restrct_endonuc_typeI_HsdR"/>
</dbReference>
<dbReference type="GeneID" id="72468337"/>
<name>A0A9R1C7G4_9BACT</name>
<dbReference type="Pfam" id="PF18766">
    <property type="entry name" value="SWI2_SNF2"/>
    <property type="match status" value="1"/>
</dbReference>
<dbReference type="InterPro" id="IPR027417">
    <property type="entry name" value="P-loop_NTPase"/>
</dbReference>
<dbReference type="GO" id="GO:0009035">
    <property type="term" value="F:type I site-specific deoxyribonuclease activity"/>
    <property type="evidence" value="ECO:0007669"/>
    <property type="project" value="UniProtKB-EC"/>
</dbReference>
<dbReference type="SUPFAM" id="SSF52540">
    <property type="entry name" value="P-loop containing nucleoside triphosphate hydrolases"/>
    <property type="match status" value="2"/>
</dbReference>
<evidence type="ECO:0000256" key="3">
    <source>
        <dbReference type="ARBA" id="ARBA00022722"/>
    </source>
</evidence>
<comment type="catalytic activity">
    <reaction evidence="1 10">
        <text>Endonucleolytic cleavage of DNA to give random double-stranded fragments with terminal 5'-phosphates, ATP is simultaneously hydrolyzed.</text>
        <dbReference type="EC" id="3.1.21.3"/>
    </reaction>
</comment>
<dbReference type="SMART" id="SM00487">
    <property type="entry name" value="DEXDc"/>
    <property type="match status" value="1"/>
</dbReference>
<feature type="region of interest" description="Disordered" evidence="11">
    <location>
        <begin position="1077"/>
        <end position="1103"/>
    </location>
</feature>
<dbReference type="Proteomes" id="UP000825483">
    <property type="component" value="Unassembled WGS sequence"/>
</dbReference>
<evidence type="ECO:0000256" key="7">
    <source>
        <dbReference type="ARBA" id="ARBA00022801"/>
    </source>
</evidence>
<protein>
    <recommendedName>
        <fullName evidence="10">Type I restriction enzyme endonuclease subunit</fullName>
        <shortName evidence="10">R protein</shortName>
        <ecNumber evidence="10">3.1.21.3</ecNumber>
    </recommendedName>
</protein>
<dbReference type="InterPro" id="IPR021810">
    <property type="entry name" value="T1RH-like_C"/>
</dbReference>
<dbReference type="PANTHER" id="PTHR30195">
    <property type="entry name" value="TYPE I SITE-SPECIFIC DEOXYRIBONUCLEASE PROTEIN SUBUNIT M AND R"/>
    <property type="match status" value="1"/>
</dbReference>
<dbReference type="AlphaFoldDB" id="A0A9R1C7G4"/>
<dbReference type="Pfam" id="PF22679">
    <property type="entry name" value="T1R_D3-like"/>
    <property type="match status" value="1"/>
</dbReference>
<dbReference type="GO" id="GO:0009307">
    <property type="term" value="P:DNA restriction-modification system"/>
    <property type="evidence" value="ECO:0007669"/>
    <property type="project" value="UniProtKB-KW"/>
</dbReference>
<keyword evidence="3" id="KW-0540">Nuclease</keyword>
<keyword evidence="8 10" id="KW-0067">ATP-binding</keyword>
<dbReference type="GO" id="GO:0004386">
    <property type="term" value="F:helicase activity"/>
    <property type="evidence" value="ECO:0007669"/>
    <property type="project" value="UniProtKB-KW"/>
</dbReference>
<comment type="subunit">
    <text evidence="10">The type I restriction/modification system is composed of three polypeptides R, M and S.</text>
</comment>
<evidence type="ECO:0000256" key="1">
    <source>
        <dbReference type="ARBA" id="ARBA00000851"/>
    </source>
</evidence>
<evidence type="ECO:0000256" key="6">
    <source>
        <dbReference type="ARBA" id="ARBA00022759"/>
    </source>
</evidence>
<comment type="similarity">
    <text evidence="2 10">Belongs to the HsdR family.</text>
</comment>
<dbReference type="InterPro" id="IPR007409">
    <property type="entry name" value="Restrct_endonuc_type1_HsdR_N"/>
</dbReference>
<dbReference type="EMBL" id="BPUB01000001">
    <property type="protein sequence ID" value="GJG57432.1"/>
    <property type="molecule type" value="Genomic_DNA"/>
</dbReference>
<dbReference type="RefSeq" id="WP_223927749.1">
    <property type="nucleotide sequence ID" value="NZ_BPTU01000003.1"/>
</dbReference>
<feature type="compositionally biased region" description="Basic and acidic residues" evidence="11">
    <location>
        <begin position="1077"/>
        <end position="1086"/>
    </location>
</feature>
<dbReference type="NCBIfam" id="TIGR00348">
    <property type="entry name" value="hsdR"/>
    <property type="match status" value="1"/>
</dbReference>
<evidence type="ECO:0000313" key="13">
    <source>
        <dbReference type="EMBL" id="GJG57432.1"/>
    </source>
</evidence>
<keyword evidence="5 10" id="KW-0680">Restriction system</keyword>
<dbReference type="GO" id="GO:0005524">
    <property type="term" value="F:ATP binding"/>
    <property type="evidence" value="ECO:0007669"/>
    <property type="project" value="UniProtKB-KW"/>
</dbReference>
<dbReference type="Pfam" id="PF04313">
    <property type="entry name" value="HSDR_N"/>
    <property type="match status" value="1"/>
</dbReference>
<feature type="domain" description="Helicase ATP-binding" evidence="12">
    <location>
        <begin position="284"/>
        <end position="473"/>
    </location>
</feature>
<keyword evidence="6" id="KW-0255">Endonuclease</keyword>
<evidence type="ECO:0000256" key="4">
    <source>
        <dbReference type="ARBA" id="ARBA00022741"/>
    </source>
</evidence>
<accession>A0A9R1C7G4</accession>
<keyword evidence="13" id="KW-0347">Helicase</keyword>
<keyword evidence="7 10" id="KW-0378">Hydrolase</keyword>
<dbReference type="PROSITE" id="PS51192">
    <property type="entry name" value="HELICASE_ATP_BIND_1"/>
    <property type="match status" value="1"/>
</dbReference>
<dbReference type="GO" id="GO:0003677">
    <property type="term" value="F:DNA binding"/>
    <property type="evidence" value="ECO:0007669"/>
    <property type="project" value="UniProtKB-KW"/>
</dbReference>
<dbReference type="InterPro" id="IPR055180">
    <property type="entry name" value="HsdR_RecA-like_helicase_dom_2"/>
</dbReference>
<evidence type="ECO:0000256" key="5">
    <source>
        <dbReference type="ARBA" id="ARBA00022747"/>
    </source>
</evidence>
<evidence type="ECO:0000256" key="10">
    <source>
        <dbReference type="RuleBase" id="RU364115"/>
    </source>
</evidence>
<dbReference type="Gene3D" id="3.40.50.300">
    <property type="entry name" value="P-loop containing nucleotide triphosphate hydrolases"/>
    <property type="match status" value="2"/>
</dbReference>
<comment type="function">
    <text evidence="10">Subunit R is required for both nuclease and ATPase activities, but not for modification.</text>
</comment>
<dbReference type="EC" id="3.1.21.3" evidence="10"/>
<dbReference type="InterPro" id="IPR051268">
    <property type="entry name" value="Type-I_R_enzyme_R_subunit"/>
</dbReference>
<evidence type="ECO:0000259" key="12">
    <source>
        <dbReference type="PROSITE" id="PS51192"/>
    </source>
</evidence>
<evidence type="ECO:0000256" key="11">
    <source>
        <dbReference type="SAM" id="MobiDB-lite"/>
    </source>
</evidence>
<comment type="caution">
    <text evidence="13">The sequence shown here is derived from an EMBL/GenBank/DDBJ whole genome shotgun (WGS) entry which is preliminary data.</text>
</comment>
<keyword evidence="4 10" id="KW-0547">Nucleotide-binding</keyword>
<organism evidence="13 14">
    <name type="scientific">Prevotella lacticifex</name>
    <dbReference type="NCBI Taxonomy" id="2854755"/>
    <lineage>
        <taxon>Bacteria</taxon>
        <taxon>Pseudomonadati</taxon>
        <taxon>Bacteroidota</taxon>
        <taxon>Bacteroidia</taxon>
        <taxon>Bacteroidales</taxon>
        <taxon>Prevotellaceae</taxon>
        <taxon>Prevotella</taxon>
    </lineage>
</organism>
<evidence type="ECO:0000256" key="2">
    <source>
        <dbReference type="ARBA" id="ARBA00008598"/>
    </source>
</evidence>
<evidence type="ECO:0000256" key="8">
    <source>
        <dbReference type="ARBA" id="ARBA00022840"/>
    </source>
</evidence>
<dbReference type="InterPro" id="IPR014001">
    <property type="entry name" value="Helicase_ATP-bd"/>
</dbReference>
<proteinExistence type="inferred from homology"/>
<dbReference type="CDD" id="cd18800">
    <property type="entry name" value="SF2_C_EcoR124I-like"/>
    <property type="match status" value="1"/>
</dbReference>
<dbReference type="Pfam" id="PF11867">
    <property type="entry name" value="T1RH-like_C"/>
    <property type="match status" value="1"/>
</dbReference>
<keyword evidence="9 10" id="KW-0238">DNA-binding</keyword>
<sequence>MTGKYFESDYEEAFIDLLQQEGWEYSYGEDIHRPFTEPLLLEDLEAFLDSKYQDDQYFSAEDMALIEAKLENISGTTDYAANRNAYLLYTNGFDYHYADGRPTIHLSLIDFEHPERNIFRCVNQFEYHQGDENRRPDIMLFINGIPVGIIELKNPTDENATISDAHDQITIRYRRDIPSLLKYCSLAVISDGSNSRLGTIFSPFEYFYAWKKVENDDNPAKALDQLRTLVKGALSPSRLCEILRDFVYYPDTNDKEDKELEIVCRYPQFFATRKLRDHILQHLHSRGGDGKGGHYFGATGCGKTYTMLFLARQLKLRCLNKVDNPTILLIVDREDLEDQSTKLFVNSKTYLADNNIKAFESRDELEKELRALKGGGMYITTIQKFTSSTGLLSDRSNIICFSDEAHRTQDNIGSHLKVNADEKKGEVGAFITYGFAKYLRDALPRATYVGFTGTPIDEVVHVFGAEVDRYTMKQSVDDGITVPIYYEGRMAKANLDPEKVKEIEDYYAKCADEGSTQEEIEKSKKAMSSLEIIIGDKNRLERVAKDIIGHWEKRLFDQPEQLQKAMIVCANRKIAFTVYNIIAQLRPEWVEPKRAMDESKYTEKELKQLEPVAYINLVGTQGANDKKEMYDAFGDKDHRKWLDKQFKNERSNFHIAIVVDMWITGYDCPSLTVMYNDKPLQKHTLIQTISRVNRKSPGKDYGLIVDYLGIRENMKRALKMYGNEQESNEDEIENTYKVLKNEISILCEFFHGFDFTPFLDPKCQPLIRLQCLQSAVEFVLSLTKNDKKDPEPKTVFLAHVRRLKKAFEICNPAGVLTEEDIAYSQTFMAISSYLRKISDSQKSAAQMNRDVEKMVEEALRFNNVETILHINSEEDIFGDAFMHELDDVKMPNTKFQILVKMLKRAIKDYAKTNKVKAEHFALMLQQVVDEYNDRKIEQVNKTVNGTLDEINGMIHKKVDDLTEKLKNIFKELKTDRQAFKKLGITFEEKAFYDILVDIRDRQKFEYPDEKCKKLASEIKKLIDNNDFYADWLNNYNIKAQLKNDIIKTLYLNGFPPQWDKEVYDRVLSQVENYKEYHKENHYKPNQEEGDSYAMAAEPGPAGK</sequence>
<dbReference type="CDD" id="cd22332">
    <property type="entry name" value="HsdR_N"/>
    <property type="match status" value="1"/>
</dbReference>
<gene>
    <name evidence="13" type="ORF">PRLR5076_02830</name>
</gene>
<evidence type="ECO:0000313" key="14">
    <source>
        <dbReference type="Proteomes" id="UP000825483"/>
    </source>
</evidence>
<evidence type="ECO:0000256" key="9">
    <source>
        <dbReference type="ARBA" id="ARBA00023125"/>
    </source>
</evidence>
<reference evidence="13" key="1">
    <citation type="journal article" date="2022" name="Int. J. Syst. Evol. Microbiol.">
        <title>Prevotella lacticifex sp. nov., isolated from the rumen of cows.</title>
        <authorList>
            <person name="Shinkai T."/>
            <person name="Ikeyama N."/>
            <person name="Kumagai M."/>
            <person name="Ohmori H."/>
            <person name="Sakamoto M."/>
            <person name="Ohkuma M."/>
            <person name="Mitsumori M."/>
        </authorList>
    </citation>
    <scope>NUCLEOTIDE SEQUENCE</scope>
    <source>
        <strain evidence="13">R5076</strain>
    </source>
</reference>
<keyword evidence="14" id="KW-1185">Reference proteome</keyword>
<dbReference type="PANTHER" id="PTHR30195:SF15">
    <property type="entry name" value="TYPE I RESTRICTION ENZYME HINDI ENDONUCLEASE SUBUNIT"/>
    <property type="match status" value="1"/>
</dbReference>
<dbReference type="Gene3D" id="3.90.1570.50">
    <property type="match status" value="1"/>
</dbReference>